<dbReference type="PANTHER" id="PTHR30483">
    <property type="entry name" value="LEUCINE-SPECIFIC-BINDING PROTEIN"/>
    <property type="match status" value="1"/>
</dbReference>
<dbReference type="InterPro" id="IPR028082">
    <property type="entry name" value="Peripla_BP_I"/>
</dbReference>
<dbReference type="PROSITE" id="PS51257">
    <property type="entry name" value="PROKAR_LIPOPROTEIN"/>
    <property type="match status" value="1"/>
</dbReference>
<name>A0A4Z0R3H7_9FIRM</name>
<dbReference type="PRINTS" id="PR00337">
    <property type="entry name" value="LEUILEVALBP"/>
</dbReference>
<dbReference type="Proteomes" id="UP000298460">
    <property type="component" value="Unassembled WGS sequence"/>
</dbReference>
<proteinExistence type="inferred from homology"/>
<evidence type="ECO:0000313" key="7">
    <source>
        <dbReference type="EMBL" id="TGE36547.1"/>
    </source>
</evidence>
<evidence type="ECO:0000313" key="8">
    <source>
        <dbReference type="Proteomes" id="UP000298460"/>
    </source>
</evidence>
<dbReference type="SUPFAM" id="SSF53822">
    <property type="entry name" value="Periplasmic binding protein-like I"/>
    <property type="match status" value="1"/>
</dbReference>
<dbReference type="EMBL" id="SPQQ01000007">
    <property type="protein sequence ID" value="TGE36547.1"/>
    <property type="molecule type" value="Genomic_DNA"/>
</dbReference>
<feature type="signal peptide" evidence="5">
    <location>
        <begin position="1"/>
        <end position="25"/>
    </location>
</feature>
<evidence type="ECO:0000259" key="6">
    <source>
        <dbReference type="Pfam" id="PF13458"/>
    </source>
</evidence>
<dbReference type="InterPro" id="IPR000709">
    <property type="entry name" value="Leu_Ile_Val-bd"/>
</dbReference>
<feature type="domain" description="Leucine-binding protein" evidence="6">
    <location>
        <begin position="32"/>
        <end position="376"/>
    </location>
</feature>
<dbReference type="GO" id="GO:0006865">
    <property type="term" value="P:amino acid transport"/>
    <property type="evidence" value="ECO:0007669"/>
    <property type="project" value="UniProtKB-KW"/>
</dbReference>
<keyword evidence="4" id="KW-0029">Amino-acid transport</keyword>
<evidence type="ECO:0000256" key="1">
    <source>
        <dbReference type="ARBA" id="ARBA00010062"/>
    </source>
</evidence>
<comment type="caution">
    <text evidence="7">The sequence shown here is derived from an EMBL/GenBank/DDBJ whole genome shotgun (WGS) entry which is preliminary data.</text>
</comment>
<evidence type="ECO:0000256" key="5">
    <source>
        <dbReference type="SAM" id="SignalP"/>
    </source>
</evidence>
<dbReference type="Pfam" id="PF13458">
    <property type="entry name" value="Peripla_BP_6"/>
    <property type="match status" value="1"/>
</dbReference>
<dbReference type="RefSeq" id="WP_135549628.1">
    <property type="nucleotide sequence ID" value="NZ_SPQQ01000007.1"/>
</dbReference>
<dbReference type="AlphaFoldDB" id="A0A4Z0R3H7"/>
<dbReference type="InterPro" id="IPR028081">
    <property type="entry name" value="Leu-bd"/>
</dbReference>
<evidence type="ECO:0000256" key="3">
    <source>
        <dbReference type="ARBA" id="ARBA00022729"/>
    </source>
</evidence>
<dbReference type="PANTHER" id="PTHR30483:SF6">
    <property type="entry name" value="PERIPLASMIC BINDING PROTEIN OF ABC TRANSPORTER FOR NATURAL AMINO ACIDS"/>
    <property type="match status" value="1"/>
</dbReference>
<gene>
    <name evidence="7" type="ORF">E4K67_19065</name>
</gene>
<dbReference type="InterPro" id="IPR051010">
    <property type="entry name" value="BCAA_transport"/>
</dbReference>
<organism evidence="7 8">
    <name type="scientific">Desulfosporosinus fructosivorans</name>
    <dbReference type="NCBI Taxonomy" id="2018669"/>
    <lineage>
        <taxon>Bacteria</taxon>
        <taxon>Bacillati</taxon>
        <taxon>Bacillota</taxon>
        <taxon>Clostridia</taxon>
        <taxon>Eubacteriales</taxon>
        <taxon>Desulfitobacteriaceae</taxon>
        <taxon>Desulfosporosinus</taxon>
    </lineage>
</organism>
<dbReference type="CDD" id="cd06347">
    <property type="entry name" value="PBP1_ABC_LivK_ligand_binding-like"/>
    <property type="match status" value="1"/>
</dbReference>
<keyword evidence="3 5" id="KW-0732">Signal</keyword>
<reference evidence="7 8" key="1">
    <citation type="submission" date="2019-03" db="EMBL/GenBank/DDBJ databases">
        <title>Draft Genome Sequence of Desulfosporosinus fructosivorans Strain 63.6F, Isolated from Marine Sediment in the Baltic Sea.</title>
        <authorList>
            <person name="Hausmann B."/>
            <person name="Vandieken V."/>
            <person name="Pjevac P."/>
            <person name="Schreck K."/>
            <person name="Herbold C.W."/>
            <person name="Loy A."/>
        </authorList>
    </citation>
    <scope>NUCLEOTIDE SEQUENCE [LARGE SCALE GENOMIC DNA]</scope>
    <source>
        <strain evidence="7 8">63.6F</strain>
    </source>
</reference>
<feature type="chain" id="PRO_5021382504" evidence="5">
    <location>
        <begin position="26"/>
        <end position="386"/>
    </location>
</feature>
<keyword evidence="2" id="KW-0813">Transport</keyword>
<evidence type="ECO:0000256" key="4">
    <source>
        <dbReference type="ARBA" id="ARBA00022970"/>
    </source>
</evidence>
<dbReference type="Gene3D" id="3.40.50.2300">
    <property type="match status" value="2"/>
</dbReference>
<evidence type="ECO:0000256" key="2">
    <source>
        <dbReference type="ARBA" id="ARBA00022448"/>
    </source>
</evidence>
<protein>
    <submittedName>
        <fullName evidence="7">ABC transporter substrate-binding protein</fullName>
    </submittedName>
</protein>
<keyword evidence="8" id="KW-1185">Reference proteome</keyword>
<accession>A0A4Z0R3H7</accession>
<sequence>MRKSKVLIGIAVIMLGLVSGCGSTAAPKAADEIKIGGVLELSGGVATYGQSVLNAVNLAFEDQNKKGGVLGKQLKFITADNKSEAGESTSAITKLITQDKVIAVLGAVTSSNTKAAVPVSADNKIPLITPTATNAEVTVNKDGSLNKWVFRSCFLDPFQGKVAANFVTDTLKLKKAAIFIDQKDDYSKGLAAEFKKVMESAGGTITDTENYVGGDKDFKSTLTRIKASNPEVIFVPGYYNEVGLIVKQGRELGISVPFVGGDGWDSAKLPELGGAANLNDTYFVNHMWAEDPDTKPFVEAYKAKYNAEPDALAALGYDGAKMLIAAIEKAGSADSSKIRDALENTKDFKGVTGVITVDPATHNPVKSAVILRMVDGKKTLLTHVNP</sequence>
<comment type="similarity">
    <text evidence="1">Belongs to the leucine-binding protein family.</text>
</comment>
<dbReference type="OrthoDB" id="9783240at2"/>